<keyword evidence="7" id="KW-0812">Transmembrane</keyword>
<feature type="domain" description="Amine oxidase" evidence="8">
    <location>
        <begin position="163"/>
        <end position="378"/>
    </location>
</feature>
<dbReference type="Pfam" id="PF13450">
    <property type="entry name" value="NAD_binding_8"/>
    <property type="match status" value="1"/>
</dbReference>
<evidence type="ECO:0000256" key="3">
    <source>
        <dbReference type="ARBA" id="ARBA00012535"/>
    </source>
</evidence>
<protein>
    <recommendedName>
        <fullName evidence="4">Tryptophan 2-monooxygenase</fullName>
        <ecNumber evidence="3">1.13.12.3</ecNumber>
    </recommendedName>
</protein>
<dbReference type="InterPro" id="IPR036188">
    <property type="entry name" value="FAD/NAD-bd_sf"/>
</dbReference>
<accession>A0A315ZG71</accession>
<keyword evidence="7" id="KW-0472">Membrane</keyword>
<evidence type="ECO:0000256" key="2">
    <source>
        <dbReference type="ARBA" id="ARBA00005833"/>
    </source>
</evidence>
<dbReference type="PRINTS" id="PR00469">
    <property type="entry name" value="PNDRDTASEII"/>
</dbReference>
<dbReference type="SUPFAM" id="SSF51905">
    <property type="entry name" value="FAD/NAD(P)-binding domain"/>
    <property type="match status" value="1"/>
</dbReference>
<comment type="similarity">
    <text evidence="2">Belongs to the tryptophan 2-monooxygenase family.</text>
</comment>
<dbReference type="RefSeq" id="WP_109615282.1">
    <property type="nucleotide sequence ID" value="NZ_QGDO01000001.1"/>
</dbReference>
<keyword evidence="10" id="KW-1185">Reference proteome</keyword>
<evidence type="ECO:0000313" key="9">
    <source>
        <dbReference type="EMBL" id="PWJ43744.1"/>
    </source>
</evidence>
<organism evidence="9 10">
    <name type="scientific">Sediminitomix flava</name>
    <dbReference type="NCBI Taxonomy" id="379075"/>
    <lineage>
        <taxon>Bacteria</taxon>
        <taxon>Pseudomonadati</taxon>
        <taxon>Bacteroidota</taxon>
        <taxon>Cytophagia</taxon>
        <taxon>Cytophagales</taxon>
        <taxon>Flammeovirgaceae</taxon>
        <taxon>Sediminitomix</taxon>
    </lineage>
</organism>
<dbReference type="AlphaFoldDB" id="A0A315ZG71"/>
<comment type="pathway">
    <text evidence="1">Plant hormone metabolism; auxin biosynthesis.</text>
</comment>
<keyword evidence="7" id="KW-1133">Transmembrane helix</keyword>
<dbReference type="PANTHER" id="PTHR10742">
    <property type="entry name" value="FLAVIN MONOAMINE OXIDASE"/>
    <property type="match status" value="1"/>
</dbReference>
<dbReference type="SUPFAM" id="SSF54373">
    <property type="entry name" value="FAD-linked reductases, C-terminal domain"/>
    <property type="match status" value="1"/>
</dbReference>
<evidence type="ECO:0000256" key="6">
    <source>
        <dbReference type="ARBA" id="ARBA00047321"/>
    </source>
</evidence>
<dbReference type="GO" id="GO:0009851">
    <property type="term" value="P:auxin biosynthetic process"/>
    <property type="evidence" value="ECO:0007669"/>
    <property type="project" value="UniProtKB-KW"/>
</dbReference>
<dbReference type="GO" id="GO:0050361">
    <property type="term" value="F:tryptophan 2-monooxygenase activity"/>
    <property type="evidence" value="ECO:0007669"/>
    <property type="project" value="UniProtKB-EC"/>
</dbReference>
<dbReference type="OrthoDB" id="56323at2"/>
<sequence>MTRKEFIKICGILGLTLPFQSIFSKGSSRISSQEVIIIGAGAAGMTAAYLLNQMGISFKILEAKPTYGGRMKKLEDFTDFPLSLGAEWLSTNTNIFEEIINNPKVKIDIETTRYNPLESSLTWKKRKLRSGIIGFFNDKKFVNSSWLTFFEQYILPSISAYTHFNTIVKTIDYTSEKIKITTDTTEYNCDKVIVTIPVKMMQNRSLDFLPPLPKEQQKAFDTVMVWDGLKAFIEFSEKFYPAFTEFKIRPKKSGQIAYYDASYGQNTDKHILGLFAVGEASSPYLTKNKEELTRYILNELDQMFEQKASSNFIKITVQNWTNEAFIEGTYVYDYEDYRKVEKLGAPLANKVFFAGEAYTNGNNWGFVHTATQSAQAAVLRMFT</sequence>
<evidence type="ECO:0000313" key="10">
    <source>
        <dbReference type="Proteomes" id="UP000245535"/>
    </source>
</evidence>
<evidence type="ECO:0000256" key="7">
    <source>
        <dbReference type="SAM" id="Phobius"/>
    </source>
</evidence>
<dbReference type="PANTHER" id="PTHR10742:SF410">
    <property type="entry name" value="LYSINE-SPECIFIC HISTONE DEMETHYLASE 2"/>
    <property type="match status" value="1"/>
</dbReference>
<name>A0A315ZG71_SEDFL</name>
<dbReference type="EMBL" id="QGDO01000001">
    <property type="protein sequence ID" value="PWJ43744.1"/>
    <property type="molecule type" value="Genomic_DNA"/>
</dbReference>
<evidence type="ECO:0000256" key="1">
    <source>
        <dbReference type="ARBA" id="ARBA00004814"/>
    </source>
</evidence>
<evidence type="ECO:0000256" key="4">
    <source>
        <dbReference type="ARBA" id="ARBA00017871"/>
    </source>
</evidence>
<feature type="transmembrane region" description="Helical" evidence="7">
    <location>
        <begin position="35"/>
        <end position="51"/>
    </location>
</feature>
<keyword evidence="5" id="KW-0073">Auxin biosynthesis</keyword>
<evidence type="ECO:0000259" key="8">
    <source>
        <dbReference type="Pfam" id="PF01593"/>
    </source>
</evidence>
<evidence type="ECO:0000256" key="5">
    <source>
        <dbReference type="ARBA" id="ARBA00023070"/>
    </source>
</evidence>
<gene>
    <name evidence="9" type="ORF">BC781_10190</name>
</gene>
<proteinExistence type="inferred from homology"/>
<dbReference type="InterPro" id="IPR050281">
    <property type="entry name" value="Flavin_monoamine_oxidase"/>
</dbReference>
<dbReference type="Gene3D" id="3.50.50.60">
    <property type="entry name" value="FAD/NAD(P)-binding domain"/>
    <property type="match status" value="2"/>
</dbReference>
<dbReference type="EC" id="1.13.12.3" evidence="3"/>
<dbReference type="Pfam" id="PF01593">
    <property type="entry name" value="Amino_oxidase"/>
    <property type="match status" value="1"/>
</dbReference>
<reference evidence="9 10" key="1">
    <citation type="submission" date="2018-03" db="EMBL/GenBank/DDBJ databases">
        <title>Genomic Encyclopedia of Archaeal and Bacterial Type Strains, Phase II (KMG-II): from individual species to whole genera.</title>
        <authorList>
            <person name="Goeker M."/>
        </authorList>
    </citation>
    <scope>NUCLEOTIDE SEQUENCE [LARGE SCALE GENOMIC DNA]</scope>
    <source>
        <strain evidence="9 10">DSM 28229</strain>
    </source>
</reference>
<comment type="caution">
    <text evidence="9">The sequence shown here is derived from an EMBL/GenBank/DDBJ whole genome shotgun (WGS) entry which is preliminary data.</text>
</comment>
<dbReference type="InterPro" id="IPR002937">
    <property type="entry name" value="Amino_oxidase"/>
</dbReference>
<comment type="catalytic activity">
    <reaction evidence="6">
        <text>L-tryptophan + O2 = indole-3-acetamide + CO2 + H2O</text>
        <dbReference type="Rhea" id="RHEA:16165"/>
        <dbReference type="ChEBI" id="CHEBI:15377"/>
        <dbReference type="ChEBI" id="CHEBI:15379"/>
        <dbReference type="ChEBI" id="CHEBI:16031"/>
        <dbReference type="ChEBI" id="CHEBI:16526"/>
        <dbReference type="ChEBI" id="CHEBI:57912"/>
        <dbReference type="EC" id="1.13.12.3"/>
    </reaction>
</comment>
<dbReference type="Proteomes" id="UP000245535">
    <property type="component" value="Unassembled WGS sequence"/>
</dbReference>